<dbReference type="SMART" id="SM00481">
    <property type="entry name" value="POLIIIAc"/>
    <property type="match status" value="1"/>
</dbReference>
<evidence type="ECO:0000313" key="4">
    <source>
        <dbReference type="Proteomes" id="UP000490386"/>
    </source>
</evidence>
<sequence length="291" mass="30749">MTPSGTPGIDLHTHSVVSDGTESPGDVVRQAARAGLDVIALTDHDTTAGWADASVAARETGVTLIPGIEFSSQLNHASIHVLGYLIDPANEIMLAEMQQVRESRVSRAERMVQMIGGDHDLDWDDVLAVTEPGATVGRPHIADALVSKGIVESRVAAFETILHWRGGYYVAHYAPSPFEAVRLIRKAGGVPVLAHPGSRGKRGMATDVLEQLVQAGLGGLEVGHRENDAESRRLLLDIAAQHDLIVTGSSDYHGAGKPNRLGENTTAPGQLQRILDQATGSEPVIGGASPL</sequence>
<dbReference type="Gene3D" id="3.20.20.140">
    <property type="entry name" value="Metal-dependent hydrolases"/>
    <property type="match status" value="1"/>
</dbReference>
<dbReference type="InterPro" id="IPR003141">
    <property type="entry name" value="Pol/His_phosphatase_N"/>
</dbReference>
<evidence type="ECO:0000256" key="1">
    <source>
        <dbReference type="SAM" id="MobiDB-lite"/>
    </source>
</evidence>
<dbReference type="Pfam" id="PF02811">
    <property type="entry name" value="PHP"/>
    <property type="match status" value="1"/>
</dbReference>
<dbReference type="Gene3D" id="1.10.150.650">
    <property type="match status" value="1"/>
</dbReference>
<dbReference type="PANTHER" id="PTHR42924:SF3">
    <property type="entry name" value="POLYMERASE_HISTIDINOL PHOSPHATASE N-TERMINAL DOMAIN-CONTAINING PROTEIN"/>
    <property type="match status" value="1"/>
</dbReference>
<comment type="caution">
    <text evidence="3">The sequence shown here is derived from an EMBL/GenBank/DDBJ whole genome shotgun (WGS) entry which is preliminary data.</text>
</comment>
<dbReference type="PANTHER" id="PTHR42924">
    <property type="entry name" value="EXONUCLEASE"/>
    <property type="match status" value="1"/>
</dbReference>
<dbReference type="CDD" id="cd07438">
    <property type="entry name" value="PHP_HisPPase_AMP"/>
    <property type="match status" value="1"/>
</dbReference>
<dbReference type="RefSeq" id="WP_151422838.1">
    <property type="nucleotide sequence ID" value="NZ_WBJX01000001.1"/>
</dbReference>
<dbReference type="OrthoDB" id="9804333at2"/>
<dbReference type="GO" id="GO:0035312">
    <property type="term" value="F:5'-3' DNA exonuclease activity"/>
    <property type="evidence" value="ECO:0007669"/>
    <property type="project" value="TreeGrafter"/>
</dbReference>
<dbReference type="InterPro" id="IPR004013">
    <property type="entry name" value="PHP_dom"/>
</dbReference>
<feature type="region of interest" description="Disordered" evidence="1">
    <location>
        <begin position="1"/>
        <end position="24"/>
    </location>
</feature>
<proteinExistence type="predicted"/>
<protein>
    <submittedName>
        <fullName evidence="3">PHP domain-containing protein</fullName>
    </submittedName>
</protein>
<accession>A0A7J5B6D2</accession>
<name>A0A7J5B6D2_9MICO</name>
<dbReference type="InterPro" id="IPR016195">
    <property type="entry name" value="Pol/histidinol_Pase-like"/>
</dbReference>
<dbReference type="AlphaFoldDB" id="A0A7J5B6D2"/>
<dbReference type="Proteomes" id="UP000490386">
    <property type="component" value="Unassembled WGS sequence"/>
</dbReference>
<dbReference type="GO" id="GO:0004534">
    <property type="term" value="F:5'-3' RNA exonuclease activity"/>
    <property type="evidence" value="ECO:0007669"/>
    <property type="project" value="TreeGrafter"/>
</dbReference>
<feature type="domain" description="Polymerase/histidinol phosphatase N-terminal" evidence="2">
    <location>
        <begin position="9"/>
        <end position="74"/>
    </location>
</feature>
<evidence type="ECO:0000313" key="3">
    <source>
        <dbReference type="EMBL" id="KAB1639664.1"/>
    </source>
</evidence>
<keyword evidence="4" id="KW-1185">Reference proteome</keyword>
<dbReference type="InterPro" id="IPR052018">
    <property type="entry name" value="PHP_domain"/>
</dbReference>
<dbReference type="SUPFAM" id="SSF89550">
    <property type="entry name" value="PHP domain-like"/>
    <property type="match status" value="1"/>
</dbReference>
<evidence type="ECO:0000259" key="2">
    <source>
        <dbReference type="SMART" id="SM00481"/>
    </source>
</evidence>
<organism evidence="3 4">
    <name type="scientific">Pseudoclavibacter terrae</name>
    <dbReference type="NCBI Taxonomy" id="1530195"/>
    <lineage>
        <taxon>Bacteria</taxon>
        <taxon>Bacillati</taxon>
        <taxon>Actinomycetota</taxon>
        <taxon>Actinomycetes</taxon>
        <taxon>Micrococcales</taxon>
        <taxon>Microbacteriaceae</taxon>
        <taxon>Pseudoclavibacter</taxon>
    </lineage>
</organism>
<dbReference type="EMBL" id="WBJX01000001">
    <property type="protein sequence ID" value="KAB1639664.1"/>
    <property type="molecule type" value="Genomic_DNA"/>
</dbReference>
<reference evidence="3 4" key="1">
    <citation type="submission" date="2019-09" db="EMBL/GenBank/DDBJ databases">
        <title>Phylogeny of genus Pseudoclavibacter and closely related genus.</title>
        <authorList>
            <person name="Li Y."/>
        </authorList>
    </citation>
    <scope>NUCLEOTIDE SEQUENCE [LARGE SCALE GENOMIC DNA]</scope>
    <source>
        <strain evidence="3 4">THG-MD12</strain>
    </source>
</reference>
<gene>
    <name evidence="3" type="ORF">F8O03_04895</name>
</gene>